<name>A0A0P0P1I3_9CAUL</name>
<dbReference type="Pfam" id="PF03783">
    <property type="entry name" value="CsgG"/>
    <property type="match status" value="1"/>
</dbReference>
<dbReference type="Proteomes" id="UP000056905">
    <property type="component" value="Chromosome"/>
</dbReference>
<dbReference type="NCBIfam" id="NF037935">
    <property type="entry name" value="holdfast_HfaB"/>
    <property type="match status" value="1"/>
</dbReference>
<dbReference type="InterPro" id="IPR049861">
    <property type="entry name" value="Holdfast_HfaB"/>
</dbReference>
<keyword evidence="2" id="KW-0732">Signal</keyword>
<organism evidence="3 4">
    <name type="scientific">Caulobacter henricii</name>
    <dbReference type="NCBI Taxonomy" id="69395"/>
    <lineage>
        <taxon>Bacteria</taxon>
        <taxon>Pseudomonadati</taxon>
        <taxon>Pseudomonadota</taxon>
        <taxon>Alphaproteobacteria</taxon>
        <taxon>Caulobacterales</taxon>
        <taxon>Caulobacteraceae</taxon>
        <taxon>Caulobacter</taxon>
    </lineage>
</organism>
<feature type="compositionally biased region" description="Low complexity" evidence="1">
    <location>
        <begin position="313"/>
        <end position="328"/>
    </location>
</feature>
<evidence type="ECO:0000313" key="4">
    <source>
        <dbReference type="Proteomes" id="UP000056905"/>
    </source>
</evidence>
<evidence type="ECO:0000256" key="2">
    <source>
        <dbReference type="SAM" id="SignalP"/>
    </source>
</evidence>
<dbReference type="KEGG" id="chq:AQ619_12905"/>
<feature type="region of interest" description="Disordered" evidence="1">
    <location>
        <begin position="291"/>
        <end position="328"/>
    </location>
</feature>
<dbReference type="Gene3D" id="3.40.50.10610">
    <property type="entry name" value="ABC-type transport auxiliary lipoprotein component"/>
    <property type="match status" value="1"/>
</dbReference>
<protein>
    <submittedName>
        <fullName evidence="3">Curli assembly protein CsgG</fullName>
    </submittedName>
</protein>
<dbReference type="OrthoDB" id="8832648at2"/>
<evidence type="ECO:0000313" key="3">
    <source>
        <dbReference type="EMBL" id="ALL14164.1"/>
    </source>
</evidence>
<keyword evidence="4" id="KW-1185">Reference proteome</keyword>
<evidence type="ECO:0000256" key="1">
    <source>
        <dbReference type="SAM" id="MobiDB-lite"/>
    </source>
</evidence>
<gene>
    <name evidence="3" type="ORF">AQ619_12905</name>
</gene>
<accession>A0A0P0P1I3</accession>
<feature type="signal peptide" evidence="2">
    <location>
        <begin position="1"/>
        <end position="33"/>
    </location>
</feature>
<dbReference type="STRING" id="69395.AQ619_12905"/>
<dbReference type="PROSITE" id="PS51257">
    <property type="entry name" value="PROKAR_LIPOPROTEIN"/>
    <property type="match status" value="1"/>
</dbReference>
<dbReference type="GO" id="GO:0030288">
    <property type="term" value="C:outer membrane-bounded periplasmic space"/>
    <property type="evidence" value="ECO:0007669"/>
    <property type="project" value="InterPro"/>
</dbReference>
<proteinExistence type="predicted"/>
<dbReference type="EMBL" id="CP013002">
    <property type="protein sequence ID" value="ALL14164.1"/>
    <property type="molecule type" value="Genomic_DNA"/>
</dbReference>
<feature type="compositionally biased region" description="Polar residues" evidence="1">
    <location>
        <begin position="298"/>
        <end position="309"/>
    </location>
</feature>
<dbReference type="AlphaFoldDB" id="A0A0P0P1I3"/>
<dbReference type="InterPro" id="IPR005534">
    <property type="entry name" value="Curli_assmbl/transp-comp_CsgG"/>
</dbReference>
<dbReference type="RefSeq" id="WP_062148262.1">
    <property type="nucleotide sequence ID" value="NZ_CP013002.1"/>
</dbReference>
<reference evidence="3 4" key="1">
    <citation type="submission" date="2015-10" db="EMBL/GenBank/DDBJ databases">
        <title>Conservation of the essential genome among Caulobacter and Brevundimonas species.</title>
        <authorList>
            <person name="Scott D."/>
            <person name="Ely B."/>
        </authorList>
    </citation>
    <scope>NUCLEOTIDE SEQUENCE [LARGE SCALE GENOMIC DNA]</scope>
    <source>
        <strain evidence="3 4">CB4</strain>
    </source>
</reference>
<feature type="chain" id="PRO_5006052649" evidence="2">
    <location>
        <begin position="34"/>
        <end position="352"/>
    </location>
</feature>
<sequence length="352" mass="36833">MIRGTSLKAGRPHAGLVATVASLMLAGCASTSADTVTGLYAKPIGDAPATANPTPYSAALACLANQAAATGRASPRVAVGAISDLTGKRDFTTGAKISQGASLFALSALGKAGLRLVERADRGISDTELAYAQKHTLSDSPEKAGTDPENYRPIYAGQIAGSDFYIVGGLTELNYNIRSTGVDARGGDRGAEGLKGSLTGSTYVINIAIDMRMVDSRSQEIIDITSYQKQVIGREIKPGVFDFLNGNVIDISGGKSELEPMQLAARTLVERSIYDFASTLLQIQPTDCLDESADGTKTRSTQRIQTPQAPAQPAVTRKTTAPAVPAAPVYNGPYLDRARWLAPDRGASAARP</sequence>